<feature type="domain" description="PPE" evidence="2">
    <location>
        <begin position="2"/>
        <end position="50"/>
    </location>
</feature>
<evidence type="ECO:0000256" key="1">
    <source>
        <dbReference type="ARBA" id="ARBA00010652"/>
    </source>
</evidence>
<dbReference type="Pfam" id="PF00823">
    <property type="entry name" value="PPE"/>
    <property type="match status" value="1"/>
</dbReference>
<protein>
    <submittedName>
        <fullName evidence="3">PPE family protein</fullName>
    </submittedName>
</protein>
<evidence type="ECO:0000313" key="3">
    <source>
        <dbReference type="EMBL" id="EUA27902.1"/>
    </source>
</evidence>
<dbReference type="GO" id="GO:0052572">
    <property type="term" value="P:response to host immune response"/>
    <property type="evidence" value="ECO:0007669"/>
    <property type="project" value="TreeGrafter"/>
</dbReference>
<comment type="similarity">
    <text evidence="1">Belongs to the mycobacterial PPE family.</text>
</comment>
<dbReference type="PATRIC" id="fig|1299334.3.peg.6719"/>
<dbReference type="PANTHER" id="PTHR46766:SF1">
    <property type="entry name" value="GLUTAMINE-RICH PROTEIN 2"/>
    <property type="match status" value="1"/>
</dbReference>
<comment type="caution">
    <text evidence="3">The sequence shown here is derived from an EMBL/GenBank/DDBJ whole genome shotgun (WGS) entry which is preliminary data.</text>
</comment>
<dbReference type="InterPro" id="IPR038332">
    <property type="entry name" value="PPE_sf"/>
</dbReference>
<dbReference type="SUPFAM" id="SSF140459">
    <property type="entry name" value="PE/PPE dimer-like"/>
    <property type="match status" value="1"/>
</dbReference>
<dbReference type="InterPro" id="IPR000030">
    <property type="entry name" value="PPE_dom"/>
</dbReference>
<reference evidence="3" key="1">
    <citation type="submission" date="2014-01" db="EMBL/GenBank/DDBJ databases">
        <authorList>
            <person name="Brown-Elliot B."/>
            <person name="Wallace R."/>
            <person name="Lenaerts A."/>
            <person name="Ordway D."/>
            <person name="DeGroote M.A."/>
            <person name="Parker T."/>
            <person name="Sizemore C."/>
            <person name="Tallon L.J."/>
            <person name="Sadzewicz L.K."/>
            <person name="Sengamalay N."/>
            <person name="Fraser C.M."/>
            <person name="Hine E."/>
            <person name="Shefchek K.A."/>
            <person name="Das S.P."/>
            <person name="Tettelin H."/>
        </authorList>
    </citation>
    <scope>NUCLEOTIDE SEQUENCE [LARGE SCALE GENOMIC DNA]</scope>
    <source>
        <strain evidence="3">4042</strain>
    </source>
</reference>
<dbReference type="EMBL" id="JAOB01000062">
    <property type="protein sequence ID" value="EUA27902.1"/>
    <property type="molecule type" value="Genomic_DNA"/>
</dbReference>
<dbReference type="Gene3D" id="1.20.1260.20">
    <property type="entry name" value="PPE superfamily"/>
    <property type="match status" value="1"/>
</dbReference>
<dbReference type="PANTHER" id="PTHR46766">
    <property type="entry name" value="GLUTAMINE-RICH PROTEIN 2"/>
    <property type="match status" value="1"/>
</dbReference>
<organism evidence="3">
    <name type="scientific">Mycobacterium xenopi 4042</name>
    <dbReference type="NCBI Taxonomy" id="1299334"/>
    <lineage>
        <taxon>Bacteria</taxon>
        <taxon>Bacillati</taxon>
        <taxon>Actinomycetota</taxon>
        <taxon>Actinomycetes</taxon>
        <taxon>Mycobacteriales</taxon>
        <taxon>Mycobacteriaceae</taxon>
        <taxon>Mycobacterium</taxon>
    </lineage>
</organism>
<sequence length="51" mass="5155">MDFGILPPEINSGRMYAGPGPGPMLAAAAAWDGLAANLYSTATSYHSVVSG</sequence>
<proteinExistence type="inferred from homology"/>
<gene>
    <name evidence="3" type="ORF">I553_9226</name>
</gene>
<dbReference type="AlphaFoldDB" id="X8A7P4"/>
<name>X8A7P4_MYCXE</name>
<evidence type="ECO:0000259" key="2">
    <source>
        <dbReference type="Pfam" id="PF00823"/>
    </source>
</evidence>
<accession>X8A7P4</accession>